<dbReference type="InterPro" id="IPR052021">
    <property type="entry name" value="Type-I_RS_S_subunit"/>
</dbReference>
<evidence type="ECO:0000256" key="2">
    <source>
        <dbReference type="ARBA" id="ARBA00022747"/>
    </source>
</evidence>
<keyword evidence="2" id="KW-0680">Restriction system</keyword>
<comment type="similarity">
    <text evidence="1">Belongs to the type-I restriction system S methylase family.</text>
</comment>
<dbReference type="GO" id="GO:0009307">
    <property type="term" value="P:DNA restriction-modification system"/>
    <property type="evidence" value="ECO:0007669"/>
    <property type="project" value="UniProtKB-KW"/>
</dbReference>
<keyword evidence="3" id="KW-0238">DNA-binding</keyword>
<accession>A0A7X2Z3S3</accession>
<reference evidence="5 6" key="1">
    <citation type="submission" date="2019-11" db="EMBL/GenBank/DDBJ databases">
        <title>Draft genome sequences of five Paenibacillus species of dairy origin.</title>
        <authorList>
            <person name="Olajide A.M."/>
            <person name="Chen S."/>
            <person name="Lapointe G."/>
        </authorList>
    </citation>
    <scope>NUCLEOTIDE SEQUENCE [LARGE SCALE GENOMIC DNA]</scope>
    <source>
        <strain evidence="5 6">12CR55</strain>
    </source>
</reference>
<dbReference type="AlphaFoldDB" id="A0A7X2Z3S3"/>
<name>A0A7X2Z3S3_9BACL</name>
<evidence type="ECO:0000313" key="5">
    <source>
        <dbReference type="EMBL" id="MUG47049.1"/>
    </source>
</evidence>
<dbReference type="PANTHER" id="PTHR30408">
    <property type="entry name" value="TYPE-1 RESTRICTION ENZYME ECOKI SPECIFICITY PROTEIN"/>
    <property type="match status" value="1"/>
</dbReference>
<dbReference type="RefSeq" id="WP_155612431.1">
    <property type="nucleotide sequence ID" value="NZ_WNZW01000009.1"/>
</dbReference>
<dbReference type="PANTHER" id="PTHR30408:SF12">
    <property type="entry name" value="TYPE I RESTRICTION ENZYME MJAVIII SPECIFICITY SUBUNIT"/>
    <property type="match status" value="1"/>
</dbReference>
<evidence type="ECO:0000256" key="3">
    <source>
        <dbReference type="ARBA" id="ARBA00023125"/>
    </source>
</evidence>
<proteinExistence type="inferred from homology"/>
<dbReference type="Gene3D" id="3.90.220.20">
    <property type="entry name" value="DNA methylase specificity domains"/>
    <property type="match status" value="2"/>
</dbReference>
<feature type="domain" description="Type I restriction modification DNA specificity" evidence="4">
    <location>
        <begin position="2"/>
        <end position="139"/>
    </location>
</feature>
<evidence type="ECO:0000313" key="6">
    <source>
        <dbReference type="Proteomes" id="UP000447876"/>
    </source>
</evidence>
<dbReference type="EMBL" id="WNZW01000009">
    <property type="protein sequence ID" value="MUG47049.1"/>
    <property type="molecule type" value="Genomic_DNA"/>
</dbReference>
<dbReference type="SUPFAM" id="SSF116734">
    <property type="entry name" value="DNA methylase specificity domain"/>
    <property type="match status" value="2"/>
</dbReference>
<dbReference type="InterPro" id="IPR000055">
    <property type="entry name" value="Restrct_endonuc_typeI_TRD"/>
</dbReference>
<dbReference type="GO" id="GO:0003677">
    <property type="term" value="F:DNA binding"/>
    <property type="evidence" value="ECO:0007669"/>
    <property type="project" value="UniProtKB-KW"/>
</dbReference>
<comment type="caution">
    <text evidence="5">The sequence shown here is derived from an EMBL/GenBank/DDBJ whole genome shotgun (WGS) entry which is preliminary data.</text>
</comment>
<dbReference type="InterPro" id="IPR044946">
    <property type="entry name" value="Restrct_endonuc_typeI_TRD_sf"/>
</dbReference>
<evidence type="ECO:0000259" key="4">
    <source>
        <dbReference type="Pfam" id="PF01420"/>
    </source>
</evidence>
<evidence type="ECO:0000256" key="1">
    <source>
        <dbReference type="ARBA" id="ARBA00010923"/>
    </source>
</evidence>
<feature type="domain" description="Type I restriction modification DNA specificity" evidence="4">
    <location>
        <begin position="204"/>
        <end position="347"/>
    </location>
</feature>
<dbReference type="Proteomes" id="UP000447876">
    <property type="component" value="Unassembled WGS sequence"/>
</dbReference>
<protein>
    <recommendedName>
        <fullName evidence="4">Type I restriction modification DNA specificity domain-containing protein</fullName>
    </recommendedName>
</protein>
<dbReference type="Pfam" id="PF01420">
    <property type="entry name" value="Methylase_S"/>
    <property type="match status" value="2"/>
</dbReference>
<sequence length="379" mass="43117">MKYVELQQICYPKQWKTIAASNLSSSGYPVYGANGIIGYYNEYNHEFPTILVTCRGATCGEVNISEPYSYVNGNAMALDNLDESIMDIKFLYYYLKYRGFSDVISGSAQPQIIRSNIEKIKIPLLEKVQQRKISELLDMINLVLQKRQCQITALDELTQSLFLEMFGNPIQNIKKFKQMPIKNVVSDIQTGWSPVASKEPATNNEPGVLKLSAVTGGRYNFKENKKLLDGTPFKSEYEVNVGDILLTRKNTKELVGACSYIFETPSQLMFSDLIFKLNIKNTTLMEPIYLWRLLNNNSMKKELSALASGSSGSMPNISKKNLNELLVLVPPIELQKEFVNKIISLEKLRNDFIDSLFSYKKLYNSTLQKAFKGELFQEQ</sequence>
<organism evidence="5 6">
    <name type="scientific">Paenibacillus woosongensis</name>
    <dbReference type="NCBI Taxonomy" id="307580"/>
    <lineage>
        <taxon>Bacteria</taxon>
        <taxon>Bacillati</taxon>
        <taxon>Bacillota</taxon>
        <taxon>Bacilli</taxon>
        <taxon>Bacillales</taxon>
        <taxon>Paenibacillaceae</taxon>
        <taxon>Paenibacillus</taxon>
    </lineage>
</organism>
<gene>
    <name evidence="5" type="ORF">GNP95_18910</name>
</gene>
<dbReference type="OrthoDB" id="9811611at2"/>
<dbReference type="CDD" id="cd17266">
    <property type="entry name" value="RMtype1_S_Sau1132ORF3780P-TRD2-CR2_like"/>
    <property type="match status" value="1"/>
</dbReference>